<dbReference type="EMBL" id="AEJB01000629">
    <property type="protein sequence ID" value="ELP62174.1"/>
    <property type="molecule type" value="Genomic_DNA"/>
</dbReference>
<organism evidence="5 6">
    <name type="scientific">Streptomyces turgidiscabies (strain Car8)</name>
    <dbReference type="NCBI Taxonomy" id="698760"/>
    <lineage>
        <taxon>Bacteria</taxon>
        <taxon>Bacillati</taxon>
        <taxon>Actinomycetota</taxon>
        <taxon>Actinomycetes</taxon>
        <taxon>Kitasatosporales</taxon>
        <taxon>Streptomycetaceae</taxon>
        <taxon>Streptomyces</taxon>
    </lineage>
</organism>
<dbReference type="PRINTS" id="PR00038">
    <property type="entry name" value="HTHLUXR"/>
</dbReference>
<name>L7ETH6_STRT8</name>
<keyword evidence="3" id="KW-0804">Transcription</keyword>
<keyword evidence="1" id="KW-0805">Transcription regulation</keyword>
<keyword evidence="2" id="KW-0238">DNA-binding</keyword>
<dbReference type="SMART" id="SM00421">
    <property type="entry name" value="HTH_LUXR"/>
    <property type="match status" value="1"/>
</dbReference>
<dbReference type="PANTHER" id="PTHR44688:SF16">
    <property type="entry name" value="DNA-BINDING TRANSCRIPTIONAL ACTIVATOR DEVR_DOSR"/>
    <property type="match status" value="1"/>
</dbReference>
<evidence type="ECO:0000256" key="3">
    <source>
        <dbReference type="ARBA" id="ARBA00023163"/>
    </source>
</evidence>
<evidence type="ECO:0000313" key="5">
    <source>
        <dbReference type="EMBL" id="ELP62174.1"/>
    </source>
</evidence>
<dbReference type="Proteomes" id="UP000010931">
    <property type="component" value="Unassembled WGS sequence"/>
</dbReference>
<dbReference type="InterPro" id="IPR016032">
    <property type="entry name" value="Sig_transdc_resp-reg_C-effctor"/>
</dbReference>
<dbReference type="STRING" id="85558.T45_04456"/>
<dbReference type="GO" id="GO:0003677">
    <property type="term" value="F:DNA binding"/>
    <property type="evidence" value="ECO:0007669"/>
    <property type="project" value="UniProtKB-KW"/>
</dbReference>
<keyword evidence="6" id="KW-1185">Reference proteome</keyword>
<dbReference type="Pfam" id="PF00196">
    <property type="entry name" value="GerE"/>
    <property type="match status" value="1"/>
</dbReference>
<dbReference type="SUPFAM" id="SSF46894">
    <property type="entry name" value="C-terminal effector domain of the bipartite response regulators"/>
    <property type="match status" value="1"/>
</dbReference>
<accession>L7ETH6</accession>
<dbReference type="PANTHER" id="PTHR44688">
    <property type="entry name" value="DNA-BINDING TRANSCRIPTIONAL ACTIVATOR DEVR_DOSR"/>
    <property type="match status" value="1"/>
</dbReference>
<evidence type="ECO:0000256" key="2">
    <source>
        <dbReference type="ARBA" id="ARBA00023125"/>
    </source>
</evidence>
<dbReference type="Gene3D" id="1.10.10.10">
    <property type="entry name" value="Winged helix-like DNA-binding domain superfamily/Winged helix DNA-binding domain"/>
    <property type="match status" value="1"/>
</dbReference>
<dbReference type="AlphaFoldDB" id="L7ETH6"/>
<reference evidence="5 6" key="1">
    <citation type="journal article" date="2011" name="Plasmid">
        <title>Streptomyces turgidiscabies Car8 contains a modular pathogenicity island that shares virulence genes with other actinobacterial plant pathogens.</title>
        <authorList>
            <person name="Huguet-Tapia J.C."/>
            <person name="Badger J.H."/>
            <person name="Loria R."/>
            <person name="Pettis G.S."/>
        </authorList>
    </citation>
    <scope>NUCLEOTIDE SEQUENCE [LARGE SCALE GENOMIC DNA]</scope>
    <source>
        <strain evidence="5 6">Car8</strain>
    </source>
</reference>
<evidence type="ECO:0000256" key="1">
    <source>
        <dbReference type="ARBA" id="ARBA00023015"/>
    </source>
</evidence>
<proteinExistence type="predicted"/>
<dbReference type="PROSITE" id="PS50043">
    <property type="entry name" value="HTH_LUXR_2"/>
    <property type="match status" value="1"/>
</dbReference>
<comment type="caution">
    <text evidence="5">The sequence shown here is derived from an EMBL/GenBank/DDBJ whole genome shotgun (WGS) entry which is preliminary data.</text>
</comment>
<evidence type="ECO:0000313" key="6">
    <source>
        <dbReference type="Proteomes" id="UP000010931"/>
    </source>
</evidence>
<dbReference type="GO" id="GO:0006355">
    <property type="term" value="P:regulation of DNA-templated transcription"/>
    <property type="evidence" value="ECO:0007669"/>
    <property type="project" value="InterPro"/>
</dbReference>
<dbReference type="InterPro" id="IPR000792">
    <property type="entry name" value="Tscrpt_reg_LuxR_C"/>
</dbReference>
<dbReference type="PATRIC" id="fig|698760.3.peg.8880"/>
<sequence>MRALRAVPAVSWARGVEPAGLLHAVRLFGRGHSLLSPRATRALIARCLALPETTSPAAPELKTLTERERQDLGLVAAGLSNSTIAERLHVSPWTTTTHVHRIMAKLGARYRAQLVVIAYQSGFTRPGIRTGT</sequence>
<dbReference type="CDD" id="cd06170">
    <property type="entry name" value="LuxR_C_like"/>
    <property type="match status" value="1"/>
</dbReference>
<evidence type="ECO:0000259" key="4">
    <source>
        <dbReference type="PROSITE" id="PS50043"/>
    </source>
</evidence>
<dbReference type="InterPro" id="IPR036388">
    <property type="entry name" value="WH-like_DNA-bd_sf"/>
</dbReference>
<feature type="domain" description="HTH luxR-type" evidence="4">
    <location>
        <begin position="57"/>
        <end position="122"/>
    </location>
</feature>
<protein>
    <submittedName>
        <fullName evidence="5">Transcriptional regulator, LuxR family</fullName>
    </submittedName>
</protein>
<gene>
    <name evidence="5" type="ORF">STRTUCAR8_09928</name>
</gene>